<dbReference type="Pfam" id="PF01583">
    <property type="entry name" value="APS_kinase"/>
    <property type="match status" value="1"/>
</dbReference>
<evidence type="ECO:0000256" key="1">
    <source>
        <dbReference type="ARBA" id="ARBA00001823"/>
    </source>
</evidence>
<dbReference type="RefSeq" id="WP_187813471.1">
    <property type="nucleotide sequence ID" value="NZ_JACTVJ010000005.1"/>
</dbReference>
<name>A0ABR7SDF1_9ACTN</name>
<keyword evidence="6 7" id="KW-0418">Kinase</keyword>
<feature type="domain" description="APS kinase" evidence="8">
    <location>
        <begin position="16"/>
        <end position="166"/>
    </location>
</feature>
<dbReference type="InterPro" id="IPR027417">
    <property type="entry name" value="P-loop_NTPase"/>
</dbReference>
<dbReference type="InterPro" id="IPR002891">
    <property type="entry name" value="APS"/>
</dbReference>
<dbReference type="NCBIfam" id="NF003013">
    <property type="entry name" value="PRK03846.1"/>
    <property type="match status" value="1"/>
</dbReference>
<dbReference type="PANTHER" id="PTHR42700">
    <property type="entry name" value="SULFATE ADENYLYLTRANSFERASE"/>
    <property type="match status" value="1"/>
</dbReference>
<comment type="catalytic activity">
    <reaction evidence="1 6 7">
        <text>adenosine 5'-phosphosulfate + ATP = 3'-phosphoadenylyl sulfate + ADP + H(+)</text>
        <dbReference type="Rhea" id="RHEA:24152"/>
        <dbReference type="ChEBI" id="CHEBI:15378"/>
        <dbReference type="ChEBI" id="CHEBI:30616"/>
        <dbReference type="ChEBI" id="CHEBI:58243"/>
        <dbReference type="ChEBI" id="CHEBI:58339"/>
        <dbReference type="ChEBI" id="CHEBI:456216"/>
        <dbReference type="EC" id="2.7.1.25"/>
    </reaction>
</comment>
<keyword evidence="10" id="KW-1185">Reference proteome</keyword>
<evidence type="ECO:0000256" key="6">
    <source>
        <dbReference type="HAMAP-Rule" id="MF_00065"/>
    </source>
</evidence>
<feature type="binding site" evidence="6">
    <location>
        <begin position="23"/>
        <end position="30"/>
    </location>
    <ligand>
        <name>ATP</name>
        <dbReference type="ChEBI" id="CHEBI:30616"/>
    </ligand>
</feature>
<dbReference type="Gene3D" id="3.40.50.300">
    <property type="entry name" value="P-loop containing nucleotide triphosphate hydrolases"/>
    <property type="match status" value="1"/>
</dbReference>
<keyword evidence="6" id="KW-0597">Phosphoprotein</keyword>
<dbReference type="CDD" id="cd02027">
    <property type="entry name" value="APSK"/>
    <property type="match status" value="1"/>
</dbReference>
<evidence type="ECO:0000256" key="5">
    <source>
        <dbReference type="ARBA" id="ARBA00022840"/>
    </source>
</evidence>
<comment type="function">
    <text evidence="6 7">Catalyzes the synthesis of activated sulfate.</text>
</comment>
<dbReference type="SUPFAM" id="SSF52540">
    <property type="entry name" value="P-loop containing nucleoside triphosphate hydrolases"/>
    <property type="match status" value="1"/>
</dbReference>
<dbReference type="EC" id="2.7.1.25" evidence="2 6"/>
<dbReference type="EMBL" id="JACTVJ010000005">
    <property type="protein sequence ID" value="MBC9713009.1"/>
    <property type="molecule type" value="Genomic_DNA"/>
</dbReference>
<evidence type="ECO:0000313" key="10">
    <source>
        <dbReference type="Proteomes" id="UP000642284"/>
    </source>
</evidence>
<evidence type="ECO:0000256" key="2">
    <source>
        <dbReference type="ARBA" id="ARBA00012121"/>
    </source>
</evidence>
<dbReference type="NCBIfam" id="TIGR00455">
    <property type="entry name" value="apsK"/>
    <property type="match status" value="1"/>
</dbReference>
<comment type="pathway">
    <text evidence="6 7">Sulfur metabolism; hydrogen sulfide biosynthesis; sulfite from sulfate: step 2/3.</text>
</comment>
<reference evidence="9 10" key="1">
    <citation type="submission" date="2020-08" db="EMBL/GenBank/DDBJ databases">
        <title>Genemic of Streptomyces polyaspartic.</title>
        <authorList>
            <person name="Liu W."/>
        </authorList>
    </citation>
    <scope>NUCLEOTIDE SEQUENCE [LARGE SCALE GENOMIC DNA]</scope>
    <source>
        <strain evidence="9 10">TRM66268-LWL</strain>
    </source>
</reference>
<evidence type="ECO:0000256" key="4">
    <source>
        <dbReference type="ARBA" id="ARBA00022741"/>
    </source>
</evidence>
<sequence length="190" mass="20412">MRAARMTTVGDNDVTGATVWLTGLPSAGKTTLAYELAGLLRPAGHRVEVLDGDEIREFLSAGLGFSREDRDTNVQRIGFVAELLASHGVLVLVPVIAPYAESREAVRKRHQKEGTAYLEVYVATPVEVCSERDVKGLYAKQAAGEIAGLTGVDDPYEEPESPDLRIEAHEQSVAESAAALLGLLRERGLA</sequence>
<keyword evidence="3 6" id="KW-0808">Transferase</keyword>
<dbReference type="HAMAP" id="MF_00065">
    <property type="entry name" value="Adenylyl_sulf_kinase"/>
    <property type="match status" value="1"/>
</dbReference>
<comment type="caution">
    <text evidence="9">The sequence shown here is derived from an EMBL/GenBank/DDBJ whole genome shotgun (WGS) entry which is preliminary data.</text>
</comment>
<comment type="caution">
    <text evidence="6">Lacks conserved residue(s) required for the propagation of feature annotation.</text>
</comment>
<organism evidence="9 10">
    <name type="scientific">Streptomyces polyasparticus</name>
    <dbReference type="NCBI Taxonomy" id="2767826"/>
    <lineage>
        <taxon>Bacteria</taxon>
        <taxon>Bacillati</taxon>
        <taxon>Actinomycetota</taxon>
        <taxon>Actinomycetes</taxon>
        <taxon>Kitasatosporales</taxon>
        <taxon>Streptomycetaceae</taxon>
        <taxon>Streptomyces</taxon>
    </lineage>
</organism>
<dbReference type="GO" id="GO:0004020">
    <property type="term" value="F:adenylylsulfate kinase activity"/>
    <property type="evidence" value="ECO:0007669"/>
    <property type="project" value="UniProtKB-EC"/>
</dbReference>
<accession>A0ABR7SDF1</accession>
<proteinExistence type="inferred from homology"/>
<dbReference type="PANTHER" id="PTHR42700:SF1">
    <property type="entry name" value="SULFATE ADENYLYLTRANSFERASE"/>
    <property type="match status" value="1"/>
</dbReference>
<protein>
    <recommendedName>
        <fullName evidence="2 6">Adenylyl-sulfate kinase</fullName>
        <ecNumber evidence="2 6">2.7.1.25</ecNumber>
    </recommendedName>
    <alternativeName>
        <fullName evidence="6">APS kinase</fullName>
    </alternativeName>
    <alternativeName>
        <fullName evidence="6">ATP adenosine-5'-phosphosulfate 3'-phosphotransferase</fullName>
    </alternativeName>
    <alternativeName>
        <fullName evidence="6">Adenosine-5'-phosphosulfate kinase</fullName>
    </alternativeName>
</protein>
<evidence type="ECO:0000313" key="9">
    <source>
        <dbReference type="EMBL" id="MBC9713009.1"/>
    </source>
</evidence>
<evidence type="ECO:0000256" key="3">
    <source>
        <dbReference type="ARBA" id="ARBA00022679"/>
    </source>
</evidence>
<keyword evidence="5 6" id="KW-0067">ATP-binding</keyword>
<keyword evidence="4 6" id="KW-0547">Nucleotide-binding</keyword>
<dbReference type="InterPro" id="IPR059117">
    <property type="entry name" value="APS_kinase_dom"/>
</dbReference>
<dbReference type="InterPro" id="IPR050512">
    <property type="entry name" value="Sulf_AdTrans/APS_kinase"/>
</dbReference>
<evidence type="ECO:0000256" key="7">
    <source>
        <dbReference type="RuleBase" id="RU004347"/>
    </source>
</evidence>
<comment type="similarity">
    <text evidence="6 7">Belongs to the APS kinase family.</text>
</comment>
<dbReference type="Proteomes" id="UP000642284">
    <property type="component" value="Unassembled WGS sequence"/>
</dbReference>
<gene>
    <name evidence="6 9" type="primary">cysC</name>
    <name evidence="9" type="ORF">H9Y04_10560</name>
</gene>
<evidence type="ECO:0000259" key="8">
    <source>
        <dbReference type="Pfam" id="PF01583"/>
    </source>
</evidence>